<comment type="caution">
    <text evidence="2">The sequence shown here is derived from an EMBL/GenBank/DDBJ whole genome shotgun (WGS) entry which is preliminary data.</text>
</comment>
<accession>A0A367ISM4</accession>
<evidence type="ECO:0000313" key="2">
    <source>
        <dbReference type="EMBL" id="RCH80673.1"/>
    </source>
</evidence>
<organism evidence="2 3">
    <name type="scientific">Rhizopus stolonifer</name>
    <name type="common">Rhizopus nigricans</name>
    <dbReference type="NCBI Taxonomy" id="4846"/>
    <lineage>
        <taxon>Eukaryota</taxon>
        <taxon>Fungi</taxon>
        <taxon>Fungi incertae sedis</taxon>
        <taxon>Mucoromycota</taxon>
        <taxon>Mucoromycotina</taxon>
        <taxon>Mucoromycetes</taxon>
        <taxon>Mucorales</taxon>
        <taxon>Mucorineae</taxon>
        <taxon>Rhizopodaceae</taxon>
        <taxon>Rhizopus</taxon>
    </lineage>
</organism>
<dbReference type="OrthoDB" id="2299889at2759"/>
<dbReference type="STRING" id="4846.A0A367ISM4"/>
<dbReference type="Proteomes" id="UP000253551">
    <property type="component" value="Unassembled WGS sequence"/>
</dbReference>
<feature type="region of interest" description="Disordered" evidence="1">
    <location>
        <begin position="23"/>
        <end position="49"/>
    </location>
</feature>
<sequence length="104" mass="11571">MDWVSSSEDPHNEVLQLLTLSTFKPSTTGSGKKSGDVANNSGSKSKTRGSAALCQLVRRQYRKYTEQQVNDLLRMVFLENKFASEAGRETGIVVRTAQDYVRKA</sequence>
<proteinExistence type="predicted"/>
<evidence type="ECO:0000313" key="3">
    <source>
        <dbReference type="Proteomes" id="UP000253551"/>
    </source>
</evidence>
<evidence type="ECO:0000256" key="1">
    <source>
        <dbReference type="SAM" id="MobiDB-lite"/>
    </source>
</evidence>
<gene>
    <name evidence="2" type="ORF">CU098_001507</name>
</gene>
<keyword evidence="3" id="KW-1185">Reference proteome</keyword>
<dbReference type="EMBL" id="PJQM01005877">
    <property type="protein sequence ID" value="RCH80673.1"/>
    <property type="molecule type" value="Genomic_DNA"/>
</dbReference>
<dbReference type="AlphaFoldDB" id="A0A367ISM4"/>
<name>A0A367ISM4_RHIST</name>
<feature type="non-terminal residue" evidence="2">
    <location>
        <position position="104"/>
    </location>
</feature>
<protein>
    <submittedName>
        <fullName evidence="2">Uncharacterized protein</fullName>
    </submittedName>
</protein>
<reference evidence="2 3" key="1">
    <citation type="journal article" date="2018" name="G3 (Bethesda)">
        <title>Phylogenetic and Phylogenomic Definition of Rhizopus Species.</title>
        <authorList>
            <person name="Gryganskyi A.P."/>
            <person name="Golan J."/>
            <person name="Dolatabadi S."/>
            <person name="Mondo S."/>
            <person name="Robb S."/>
            <person name="Idnurm A."/>
            <person name="Muszewska A."/>
            <person name="Steczkiewicz K."/>
            <person name="Masonjones S."/>
            <person name="Liao H.L."/>
            <person name="Gajdeczka M.T."/>
            <person name="Anike F."/>
            <person name="Vuek A."/>
            <person name="Anishchenko I.M."/>
            <person name="Voigt K."/>
            <person name="de Hoog G.S."/>
            <person name="Smith M.E."/>
            <person name="Heitman J."/>
            <person name="Vilgalys R."/>
            <person name="Stajich J.E."/>
        </authorList>
    </citation>
    <scope>NUCLEOTIDE SEQUENCE [LARGE SCALE GENOMIC DNA]</scope>
    <source>
        <strain evidence="2 3">LSU 92-RS-03</strain>
    </source>
</reference>
<feature type="compositionally biased region" description="Polar residues" evidence="1">
    <location>
        <begin position="23"/>
        <end position="44"/>
    </location>
</feature>